<evidence type="ECO:0000313" key="5">
    <source>
        <dbReference type="WBParaSite" id="SRDH1_43330.1"/>
    </source>
</evidence>
<evidence type="ECO:0000259" key="3">
    <source>
        <dbReference type="PROSITE" id="PS50835"/>
    </source>
</evidence>
<evidence type="ECO:0000256" key="1">
    <source>
        <dbReference type="SAM" id="MobiDB-lite"/>
    </source>
</evidence>
<keyword evidence="4" id="KW-1185">Reference proteome</keyword>
<feature type="transmembrane region" description="Helical" evidence="2">
    <location>
        <begin position="561"/>
        <end position="582"/>
    </location>
</feature>
<sequence length="598" mass="71960">MRMITFIKQYLIHYTIMNSFIILELLLSLYTTDSSKLKICNFNISIIKTNKSCTIERIKDAGKRHKFLLFNSNDINIKFHLYCPICQNEQLDTFEWQYIPHYKRYQIFIKGNKTLYENDLMLNNKLLETIQDNPENNLCIHKRNFQLIGYNNINANQYMGTYVCRNLLDSMHPSNFIWYHLYRIHSYKQNSKVLFQINRTFNHSIQTKKFLQKQINITELYYNTTELMDYSYLNILNITFKFNEVNEIEKEGGKIKIKQYQRCYIKILLYESEFKQTINSPSNNNNNNNNHHHNNNNNNDYERIEINKILRLSFEYFIKLYQLKLNNSYQLAINKAKYFGFQLDITNNYILLPCEYEFIQHLFIPIINKFPLYSRYIELNYEYPFEPMNLTKLIHLNKLKYEMLNQTKTFIISSTQHYHKNKDDYHHIPIYNIYLNEYHQSLILKCDNSNKIKKQLNCTNKMNPNAYWILSSSSSSSPPPPSSSTKNNMNYIVNIEKSSSPYMTNDCELKFDILHRNHNGTYYCYMKNSTFNITTQQDKPIIVYHLYIQRVNDHLPLQNNIIIGIIILIIWSFILIMIWILLHDCINYVKQIGLNYHF</sequence>
<dbReference type="InterPro" id="IPR007110">
    <property type="entry name" value="Ig-like_dom"/>
</dbReference>
<accession>A0AA85FBR4</accession>
<name>A0AA85FBR4_9TREM</name>
<feature type="region of interest" description="Disordered" evidence="1">
    <location>
        <begin position="279"/>
        <end position="299"/>
    </location>
</feature>
<keyword evidence="2" id="KW-0472">Membrane</keyword>
<feature type="domain" description="Ig-like" evidence="3">
    <location>
        <begin position="429"/>
        <end position="534"/>
    </location>
</feature>
<reference evidence="4" key="1">
    <citation type="submission" date="2022-06" db="EMBL/GenBank/DDBJ databases">
        <authorList>
            <person name="Berger JAMES D."/>
            <person name="Berger JAMES D."/>
        </authorList>
    </citation>
    <scope>NUCLEOTIDE SEQUENCE [LARGE SCALE GENOMIC DNA]</scope>
</reference>
<dbReference type="AlphaFoldDB" id="A0AA85FBR4"/>
<evidence type="ECO:0000256" key="2">
    <source>
        <dbReference type="SAM" id="Phobius"/>
    </source>
</evidence>
<feature type="compositionally biased region" description="Low complexity" evidence="1">
    <location>
        <begin position="283"/>
        <end position="299"/>
    </location>
</feature>
<reference evidence="5" key="2">
    <citation type="submission" date="2023-11" db="UniProtKB">
        <authorList>
            <consortium name="WormBaseParasite"/>
        </authorList>
    </citation>
    <scope>IDENTIFICATION</scope>
</reference>
<dbReference type="WBParaSite" id="SRDH1_43330.1">
    <property type="protein sequence ID" value="SRDH1_43330.1"/>
    <property type="gene ID" value="SRDH1_43330"/>
</dbReference>
<keyword evidence="2" id="KW-0812">Transmembrane</keyword>
<dbReference type="PROSITE" id="PS50835">
    <property type="entry name" value="IG_LIKE"/>
    <property type="match status" value="1"/>
</dbReference>
<proteinExistence type="predicted"/>
<organism evidence="4 5">
    <name type="scientific">Schistosoma rodhaini</name>
    <dbReference type="NCBI Taxonomy" id="6188"/>
    <lineage>
        <taxon>Eukaryota</taxon>
        <taxon>Metazoa</taxon>
        <taxon>Spiralia</taxon>
        <taxon>Lophotrochozoa</taxon>
        <taxon>Platyhelminthes</taxon>
        <taxon>Trematoda</taxon>
        <taxon>Digenea</taxon>
        <taxon>Strigeidida</taxon>
        <taxon>Schistosomatoidea</taxon>
        <taxon>Schistosomatidae</taxon>
        <taxon>Schistosoma</taxon>
    </lineage>
</organism>
<keyword evidence="2" id="KW-1133">Transmembrane helix</keyword>
<dbReference type="Proteomes" id="UP000050792">
    <property type="component" value="Unassembled WGS sequence"/>
</dbReference>
<protein>
    <submittedName>
        <fullName evidence="5">Ig-like domain-containing protein</fullName>
    </submittedName>
</protein>
<evidence type="ECO:0000313" key="4">
    <source>
        <dbReference type="Proteomes" id="UP000050792"/>
    </source>
</evidence>